<evidence type="ECO:0000256" key="1">
    <source>
        <dbReference type="SAM" id="Phobius"/>
    </source>
</evidence>
<reference evidence="3 4" key="1">
    <citation type="submission" date="2016-04" db="EMBL/GenBank/DDBJ databases">
        <title>ATOL: Assembling a taxonomically balanced genome-scale reconstruction of the evolutionary history of the Enterobacteriaceae.</title>
        <authorList>
            <person name="Plunkett G.III."/>
            <person name="Neeno-Eckwall E.C."/>
            <person name="Glasner J.D."/>
            <person name="Perna N.T."/>
        </authorList>
    </citation>
    <scope>NUCLEOTIDE SEQUENCE [LARGE SCALE GENOMIC DNA]</scope>
    <source>
        <strain evidence="3 4">ATCC 35613</strain>
    </source>
</reference>
<organism evidence="3 4">
    <name type="scientific">Providencia heimbachae ATCC 35613</name>
    <dbReference type="NCBI Taxonomy" id="1354272"/>
    <lineage>
        <taxon>Bacteria</taxon>
        <taxon>Pseudomonadati</taxon>
        <taxon>Pseudomonadota</taxon>
        <taxon>Gammaproteobacteria</taxon>
        <taxon>Enterobacterales</taxon>
        <taxon>Morganellaceae</taxon>
        <taxon>Providencia</taxon>
    </lineage>
</organism>
<evidence type="ECO:0000313" key="3">
    <source>
        <dbReference type="EMBL" id="OAT52340.1"/>
    </source>
</evidence>
<evidence type="ECO:0000313" key="4">
    <source>
        <dbReference type="Proteomes" id="UP000078224"/>
    </source>
</evidence>
<keyword evidence="4" id="KW-1185">Reference proteome</keyword>
<accession>A0A1B7JWS0</accession>
<dbReference type="AlphaFoldDB" id="A0A1B7JWS0"/>
<sequence>MMPKYRIDPDLAFIAHCNNDDLSLLVSVLTHDHKDGKKRWSERLTRKPEYQLYYPNHQRYWTDICAELQTFGANSLVSAVRGNKGVLYREILLDVCKKLKVNFNPKSDIETLEMNLLMTVMEKSLDKLSEEELRTLAHDLQLNLTNPTPQLVMIALQAAVRTSGFAALEIATVAAMSIIELLGGVATWGTIFVANRALSFLAGPIGLTLTSAWLIADIAGPAYRVTMPACIIVAYLRQKSLSPA</sequence>
<dbReference type="EMBL" id="LXEW01000023">
    <property type="protein sequence ID" value="OAT52340.1"/>
    <property type="molecule type" value="Genomic_DNA"/>
</dbReference>
<feature type="domain" description="DUF3944" evidence="2">
    <location>
        <begin position="5"/>
        <end position="40"/>
    </location>
</feature>
<feature type="transmembrane region" description="Helical" evidence="1">
    <location>
        <begin position="197"/>
        <end position="216"/>
    </location>
</feature>
<feature type="transmembrane region" description="Helical" evidence="1">
    <location>
        <begin position="170"/>
        <end position="191"/>
    </location>
</feature>
<gene>
    <name evidence="3" type="ORF">M998_1549</name>
</gene>
<dbReference type="Pfam" id="PF13099">
    <property type="entry name" value="DUF3944"/>
    <property type="match status" value="1"/>
</dbReference>
<keyword evidence="1" id="KW-0472">Membrane</keyword>
<protein>
    <recommendedName>
        <fullName evidence="2">DUF3944 domain-containing protein</fullName>
    </recommendedName>
</protein>
<proteinExistence type="predicted"/>
<evidence type="ECO:0000259" key="2">
    <source>
        <dbReference type="Pfam" id="PF13099"/>
    </source>
</evidence>
<dbReference type="PATRIC" id="fig|1354272.4.peg.1575"/>
<keyword evidence="1" id="KW-1133">Transmembrane helix</keyword>
<dbReference type="InterPro" id="IPR025217">
    <property type="entry name" value="DUF3944"/>
</dbReference>
<keyword evidence="1" id="KW-0812">Transmembrane</keyword>
<dbReference type="Proteomes" id="UP000078224">
    <property type="component" value="Unassembled WGS sequence"/>
</dbReference>
<name>A0A1B7JWS0_9GAMM</name>
<comment type="caution">
    <text evidence="3">The sequence shown here is derived from an EMBL/GenBank/DDBJ whole genome shotgun (WGS) entry which is preliminary data.</text>
</comment>